<sequence length="200" mass="21596">MSHLVLLLLAYFGSLLVNLAHAYSIGDIPFDLSTIDTNQQAIVEFVGTQNNIVAQITFSGFSGSATQKPTTLVNVVVVSGLTDPTVKYPYHIHQKPVPSDGNCTGTGPHFDPKFANHGDGTYVCKPADLANCEEGDLSGKWGPLIGAKNGLVTPQLYFDEYLNWKGETTSFLHRSIVIHNQQGTRIACANITHLGSPIKD</sequence>
<feature type="chain" id="PRO_5040507838" evidence="1">
    <location>
        <begin position="23"/>
        <end position="200"/>
    </location>
</feature>
<name>A0A9N8WG84_9GLOM</name>
<dbReference type="GO" id="GO:0006801">
    <property type="term" value="P:superoxide metabolic process"/>
    <property type="evidence" value="ECO:0007669"/>
    <property type="project" value="InterPro"/>
</dbReference>
<feature type="domain" description="Superoxide dismutase copper/zinc binding" evidence="2">
    <location>
        <begin position="69"/>
        <end position="182"/>
    </location>
</feature>
<keyword evidence="4" id="KW-1185">Reference proteome</keyword>
<dbReference type="EMBL" id="CAJVPL010000325">
    <property type="protein sequence ID" value="CAG8483295.1"/>
    <property type="molecule type" value="Genomic_DNA"/>
</dbReference>
<evidence type="ECO:0000313" key="3">
    <source>
        <dbReference type="EMBL" id="CAG8483295.1"/>
    </source>
</evidence>
<dbReference type="PANTHER" id="PTHR20910:SF1">
    <property type="entry name" value="SUPEROXIDE DISMUTASE COPPER_ZINC BINDING DOMAIN-CONTAINING PROTEIN"/>
    <property type="match status" value="1"/>
</dbReference>
<proteinExistence type="predicted"/>
<evidence type="ECO:0000256" key="1">
    <source>
        <dbReference type="SAM" id="SignalP"/>
    </source>
</evidence>
<accession>A0A9N8WG84</accession>
<dbReference type="OrthoDB" id="159229at2759"/>
<evidence type="ECO:0000313" key="4">
    <source>
        <dbReference type="Proteomes" id="UP000789831"/>
    </source>
</evidence>
<dbReference type="InterPro" id="IPR053257">
    <property type="entry name" value="Cu-only_SOD"/>
</dbReference>
<dbReference type="GO" id="GO:0046872">
    <property type="term" value="F:metal ion binding"/>
    <property type="evidence" value="ECO:0007669"/>
    <property type="project" value="InterPro"/>
</dbReference>
<comment type="caution">
    <text evidence="3">The sequence shown here is derived from an EMBL/GenBank/DDBJ whole genome shotgun (WGS) entry which is preliminary data.</text>
</comment>
<dbReference type="AlphaFoldDB" id="A0A9N8WG84"/>
<dbReference type="Proteomes" id="UP000789831">
    <property type="component" value="Unassembled WGS sequence"/>
</dbReference>
<feature type="signal peptide" evidence="1">
    <location>
        <begin position="1"/>
        <end position="22"/>
    </location>
</feature>
<organism evidence="3 4">
    <name type="scientific">Ambispora gerdemannii</name>
    <dbReference type="NCBI Taxonomy" id="144530"/>
    <lineage>
        <taxon>Eukaryota</taxon>
        <taxon>Fungi</taxon>
        <taxon>Fungi incertae sedis</taxon>
        <taxon>Mucoromycota</taxon>
        <taxon>Glomeromycotina</taxon>
        <taxon>Glomeromycetes</taxon>
        <taxon>Archaeosporales</taxon>
        <taxon>Ambisporaceae</taxon>
        <taxon>Ambispora</taxon>
    </lineage>
</organism>
<dbReference type="Pfam" id="PF00080">
    <property type="entry name" value="Sod_Cu"/>
    <property type="match status" value="1"/>
</dbReference>
<dbReference type="InterPro" id="IPR036423">
    <property type="entry name" value="SOD-like_Cu/Zn_dom_sf"/>
</dbReference>
<dbReference type="SUPFAM" id="SSF49329">
    <property type="entry name" value="Cu,Zn superoxide dismutase-like"/>
    <property type="match status" value="1"/>
</dbReference>
<dbReference type="InterPro" id="IPR001424">
    <property type="entry name" value="SOD_Cu_Zn_dom"/>
</dbReference>
<dbReference type="Gene3D" id="2.60.40.200">
    <property type="entry name" value="Superoxide dismutase, copper/zinc binding domain"/>
    <property type="match status" value="1"/>
</dbReference>
<reference evidence="3" key="1">
    <citation type="submission" date="2021-06" db="EMBL/GenBank/DDBJ databases">
        <authorList>
            <person name="Kallberg Y."/>
            <person name="Tangrot J."/>
            <person name="Rosling A."/>
        </authorList>
    </citation>
    <scope>NUCLEOTIDE SEQUENCE</scope>
    <source>
        <strain evidence="3">MT106</strain>
    </source>
</reference>
<protein>
    <submittedName>
        <fullName evidence="3">12219_t:CDS:1</fullName>
    </submittedName>
</protein>
<keyword evidence="1" id="KW-0732">Signal</keyword>
<gene>
    <name evidence="3" type="ORF">AGERDE_LOCUS3349</name>
</gene>
<dbReference type="PANTHER" id="PTHR20910">
    <property type="entry name" value="AGAP001623-PA"/>
    <property type="match status" value="1"/>
</dbReference>
<evidence type="ECO:0000259" key="2">
    <source>
        <dbReference type="Pfam" id="PF00080"/>
    </source>
</evidence>